<organism evidence="2 4">
    <name type="scientific">Araneus ventricosus</name>
    <name type="common">Orbweaver spider</name>
    <name type="synonym">Epeira ventricosa</name>
    <dbReference type="NCBI Taxonomy" id="182803"/>
    <lineage>
        <taxon>Eukaryota</taxon>
        <taxon>Metazoa</taxon>
        <taxon>Ecdysozoa</taxon>
        <taxon>Arthropoda</taxon>
        <taxon>Chelicerata</taxon>
        <taxon>Arachnida</taxon>
        <taxon>Araneae</taxon>
        <taxon>Araneomorphae</taxon>
        <taxon>Entelegynae</taxon>
        <taxon>Araneoidea</taxon>
        <taxon>Araneidae</taxon>
        <taxon>Araneus</taxon>
    </lineage>
</organism>
<gene>
    <name evidence="2" type="ORF">AVEN_167559_1</name>
    <name evidence="1" type="ORF">AVEN_174580_1</name>
    <name evidence="3" type="ORF">AVEN_96623_1</name>
</gene>
<evidence type="ECO:0000313" key="3">
    <source>
        <dbReference type="EMBL" id="GBN19528.1"/>
    </source>
</evidence>
<dbReference type="EMBL" id="BGPR01006502">
    <property type="protein sequence ID" value="GBN19528.1"/>
    <property type="molecule type" value="Genomic_DNA"/>
</dbReference>
<keyword evidence="4" id="KW-1185">Reference proteome</keyword>
<protein>
    <submittedName>
        <fullName evidence="2">Uncharacterized protein</fullName>
    </submittedName>
</protein>
<evidence type="ECO:0000313" key="1">
    <source>
        <dbReference type="EMBL" id="GBN18333.1"/>
    </source>
</evidence>
<evidence type="ECO:0000313" key="2">
    <source>
        <dbReference type="EMBL" id="GBN18368.1"/>
    </source>
</evidence>
<name>A0A4Y2LUB8_ARAVE</name>
<dbReference type="AlphaFoldDB" id="A0A4Y2LUB8"/>
<dbReference type="EMBL" id="BGPR01006365">
    <property type="protein sequence ID" value="GBN18333.1"/>
    <property type="molecule type" value="Genomic_DNA"/>
</dbReference>
<comment type="caution">
    <text evidence="2">The sequence shown here is derived from an EMBL/GenBank/DDBJ whole genome shotgun (WGS) entry which is preliminary data.</text>
</comment>
<sequence length="93" mass="10650">MSLPFHVNIMVGRRDLQRFVLDAGEGLAMPLDLGEKMKVLENARIMSLSLLGTEIWGSCWKISFDFTTCLEKYKYRGAQTRDESLWSFVRSAS</sequence>
<evidence type="ECO:0000313" key="4">
    <source>
        <dbReference type="Proteomes" id="UP000499080"/>
    </source>
</evidence>
<dbReference type="EMBL" id="BGPR01006370">
    <property type="protein sequence ID" value="GBN18368.1"/>
    <property type="molecule type" value="Genomic_DNA"/>
</dbReference>
<accession>A0A4Y2LUB8</accession>
<reference evidence="2 4" key="1">
    <citation type="journal article" date="2019" name="Sci. Rep.">
        <title>Orb-weaving spider Araneus ventricosus genome elucidates the spidroin gene catalogue.</title>
        <authorList>
            <person name="Kono N."/>
            <person name="Nakamura H."/>
            <person name="Ohtoshi R."/>
            <person name="Moran D.A.P."/>
            <person name="Shinohara A."/>
            <person name="Yoshida Y."/>
            <person name="Fujiwara M."/>
            <person name="Mori M."/>
            <person name="Tomita M."/>
            <person name="Arakawa K."/>
        </authorList>
    </citation>
    <scope>NUCLEOTIDE SEQUENCE [LARGE SCALE GENOMIC DNA]</scope>
</reference>
<dbReference type="Proteomes" id="UP000499080">
    <property type="component" value="Unassembled WGS sequence"/>
</dbReference>
<proteinExistence type="predicted"/>